<dbReference type="EMBL" id="CM004393">
    <property type="protein sequence ID" value="OAY46206.1"/>
    <property type="molecule type" value="Genomic_DNA"/>
</dbReference>
<evidence type="ECO:0000256" key="1">
    <source>
        <dbReference type="SAM" id="MobiDB-lite"/>
    </source>
</evidence>
<name>A0A2C9VMX0_MANES</name>
<feature type="compositionally biased region" description="Basic and acidic residues" evidence="1">
    <location>
        <begin position="61"/>
        <end position="73"/>
    </location>
</feature>
<sequence>MRQQSKKKTNKHRKDKSIPVHNKGKLNQPNTVQGRNWTINPTADRHLISVHPKLPKTGSNKSHDHQRYSDAKKGSTTGENGKKVAEETP</sequence>
<evidence type="ECO:0000313" key="2">
    <source>
        <dbReference type="EMBL" id="OAY46206.1"/>
    </source>
</evidence>
<feature type="compositionally biased region" description="Basic and acidic residues" evidence="1">
    <location>
        <begin position="80"/>
        <end position="89"/>
    </location>
</feature>
<reference evidence="2" key="1">
    <citation type="submission" date="2016-02" db="EMBL/GenBank/DDBJ databases">
        <title>WGS assembly of Manihot esculenta.</title>
        <authorList>
            <person name="Bredeson J.V."/>
            <person name="Prochnik S.E."/>
            <person name="Lyons J.B."/>
            <person name="Schmutz J."/>
            <person name="Grimwood J."/>
            <person name="Vrebalov J."/>
            <person name="Bart R.S."/>
            <person name="Amuge T."/>
            <person name="Ferguson M.E."/>
            <person name="Green R."/>
            <person name="Putnam N."/>
            <person name="Stites J."/>
            <person name="Rounsley S."/>
            <person name="Rokhsar D.S."/>
        </authorList>
    </citation>
    <scope>NUCLEOTIDE SEQUENCE [LARGE SCALE GENOMIC DNA]</scope>
    <source>
        <tissue evidence="2">Leaf</tissue>
    </source>
</reference>
<feature type="compositionally biased region" description="Basic residues" evidence="1">
    <location>
        <begin position="1"/>
        <end position="15"/>
    </location>
</feature>
<protein>
    <submittedName>
        <fullName evidence="2">Uncharacterized protein</fullName>
    </submittedName>
</protein>
<proteinExistence type="predicted"/>
<organism evidence="2">
    <name type="scientific">Manihot esculenta</name>
    <name type="common">Cassava</name>
    <name type="synonym">Jatropha manihot</name>
    <dbReference type="NCBI Taxonomy" id="3983"/>
    <lineage>
        <taxon>Eukaryota</taxon>
        <taxon>Viridiplantae</taxon>
        <taxon>Streptophyta</taxon>
        <taxon>Embryophyta</taxon>
        <taxon>Tracheophyta</taxon>
        <taxon>Spermatophyta</taxon>
        <taxon>Magnoliopsida</taxon>
        <taxon>eudicotyledons</taxon>
        <taxon>Gunneridae</taxon>
        <taxon>Pentapetalae</taxon>
        <taxon>rosids</taxon>
        <taxon>fabids</taxon>
        <taxon>Malpighiales</taxon>
        <taxon>Euphorbiaceae</taxon>
        <taxon>Crotonoideae</taxon>
        <taxon>Manihoteae</taxon>
        <taxon>Manihot</taxon>
    </lineage>
</organism>
<gene>
    <name evidence="2" type="ORF">MANES_07G125300</name>
</gene>
<accession>A0A2C9VMX0</accession>
<feature type="region of interest" description="Disordered" evidence="1">
    <location>
        <begin position="1"/>
        <end position="89"/>
    </location>
</feature>
<dbReference type="AlphaFoldDB" id="A0A2C9VMX0"/>
<feature type="compositionally biased region" description="Polar residues" evidence="1">
    <location>
        <begin position="25"/>
        <end position="41"/>
    </location>
</feature>